<evidence type="ECO:0000259" key="2">
    <source>
        <dbReference type="Pfam" id="PF03703"/>
    </source>
</evidence>
<accession>A0A3N1DB49</accession>
<feature type="transmembrane region" description="Helical" evidence="1">
    <location>
        <begin position="33"/>
        <end position="52"/>
    </location>
</feature>
<comment type="caution">
    <text evidence="3">The sequence shown here is derived from an EMBL/GenBank/DDBJ whole genome shotgun (WGS) entry which is preliminary data.</text>
</comment>
<gene>
    <name evidence="3" type="ORF">EDD29_8495</name>
</gene>
<dbReference type="AlphaFoldDB" id="A0A3N1DB49"/>
<dbReference type="PANTHER" id="PTHR37938:SF1">
    <property type="entry name" value="BLL0215 PROTEIN"/>
    <property type="match status" value="1"/>
</dbReference>
<keyword evidence="1" id="KW-0812">Transmembrane</keyword>
<feature type="transmembrane region" description="Helical" evidence="1">
    <location>
        <begin position="64"/>
        <end position="82"/>
    </location>
</feature>
<protein>
    <submittedName>
        <fullName evidence="3">PH (Pleckstrin Homology) domain-containing protein</fullName>
    </submittedName>
</protein>
<evidence type="ECO:0000313" key="3">
    <source>
        <dbReference type="EMBL" id="ROO90757.1"/>
    </source>
</evidence>
<evidence type="ECO:0000313" key="4">
    <source>
        <dbReference type="Proteomes" id="UP000272400"/>
    </source>
</evidence>
<feature type="domain" description="YdbS-like PH" evidence="2">
    <location>
        <begin position="91"/>
        <end position="152"/>
    </location>
</feature>
<reference evidence="3 4" key="1">
    <citation type="submission" date="2018-11" db="EMBL/GenBank/DDBJ databases">
        <title>Sequencing the genomes of 1000 actinobacteria strains.</title>
        <authorList>
            <person name="Klenk H.-P."/>
        </authorList>
    </citation>
    <scope>NUCLEOTIDE SEQUENCE [LARGE SCALE GENOMIC DNA]</scope>
    <source>
        <strain evidence="3 4">DSM 44254</strain>
    </source>
</reference>
<dbReference type="Proteomes" id="UP000272400">
    <property type="component" value="Unassembled WGS sequence"/>
</dbReference>
<keyword evidence="4" id="KW-1185">Reference proteome</keyword>
<dbReference type="Pfam" id="PF03703">
    <property type="entry name" value="bPH_2"/>
    <property type="match status" value="1"/>
</dbReference>
<keyword evidence="1" id="KW-0472">Membrane</keyword>
<dbReference type="PANTHER" id="PTHR37938">
    <property type="entry name" value="BLL0215 PROTEIN"/>
    <property type="match status" value="1"/>
</dbReference>
<proteinExistence type="predicted"/>
<organism evidence="3 4">
    <name type="scientific">Actinocorallia herbida</name>
    <dbReference type="NCBI Taxonomy" id="58109"/>
    <lineage>
        <taxon>Bacteria</taxon>
        <taxon>Bacillati</taxon>
        <taxon>Actinomycetota</taxon>
        <taxon>Actinomycetes</taxon>
        <taxon>Streptosporangiales</taxon>
        <taxon>Thermomonosporaceae</taxon>
        <taxon>Actinocorallia</taxon>
    </lineage>
</organism>
<dbReference type="InterPro" id="IPR005182">
    <property type="entry name" value="YdbS-like_PH"/>
</dbReference>
<dbReference type="EMBL" id="RJKE01000001">
    <property type="protein sequence ID" value="ROO90757.1"/>
    <property type="molecule type" value="Genomic_DNA"/>
</dbReference>
<sequence length="254" mass="28302">MRLVTPGDSAPTSITRYLLPQEQQVIVVRKHPAMLMTPVLFVLGGLIVAGLISNTVGGSDDSGLFVNGIWWLWLILLAWFVWKVAEWSVAYFVITNQRMLLSGGLVTRDVAMMPLSKVTDMKYERSPAGRLLGYGTFIAESAGQDQALRKVNFLPYPDHLYTEVCQMIFPGGKPTPLEDRLRDMIDAIPKMRTELAAAVTTGTDGDLDERRLKLEGVQAQLDQLVAESGEWHRQAAEIHRQLAERMPPGETPEL</sequence>
<keyword evidence="1" id="KW-1133">Transmembrane helix</keyword>
<evidence type="ECO:0000256" key="1">
    <source>
        <dbReference type="SAM" id="Phobius"/>
    </source>
</evidence>
<name>A0A3N1DB49_9ACTN</name>